<evidence type="ECO:0000256" key="1">
    <source>
        <dbReference type="SAM" id="MobiDB-lite"/>
    </source>
</evidence>
<dbReference type="EMBL" id="FZMO01000167">
    <property type="protein sequence ID" value="SNQ48424.1"/>
    <property type="molecule type" value="Genomic_DNA"/>
</dbReference>
<evidence type="ECO:0000313" key="4">
    <source>
        <dbReference type="Proteomes" id="UP000234331"/>
    </source>
</evidence>
<accession>A0A2I2KRY0</accession>
<dbReference type="Pfam" id="PF24071">
    <property type="entry name" value="Phage_zn_bind_3"/>
    <property type="match status" value="1"/>
</dbReference>
<gene>
    <name evidence="3" type="ORF">FRACA_2490005</name>
</gene>
<feature type="region of interest" description="Disordered" evidence="1">
    <location>
        <begin position="78"/>
        <end position="126"/>
    </location>
</feature>
<evidence type="ECO:0000259" key="2">
    <source>
        <dbReference type="Pfam" id="PF24071"/>
    </source>
</evidence>
<evidence type="ECO:0000313" key="3">
    <source>
        <dbReference type="EMBL" id="SNQ48424.1"/>
    </source>
</evidence>
<organism evidence="3 4">
    <name type="scientific">Frankia canadensis</name>
    <dbReference type="NCBI Taxonomy" id="1836972"/>
    <lineage>
        <taxon>Bacteria</taxon>
        <taxon>Bacillati</taxon>
        <taxon>Actinomycetota</taxon>
        <taxon>Actinomycetes</taxon>
        <taxon>Frankiales</taxon>
        <taxon>Frankiaceae</taxon>
        <taxon>Frankia</taxon>
    </lineage>
</organism>
<proteinExistence type="predicted"/>
<name>A0A2I2KRY0_9ACTN</name>
<dbReference type="Proteomes" id="UP000234331">
    <property type="component" value="Unassembled WGS sequence"/>
</dbReference>
<reference evidence="3 4" key="1">
    <citation type="submission" date="2017-06" db="EMBL/GenBank/DDBJ databases">
        <authorList>
            <person name="Kim H.J."/>
            <person name="Triplett B.A."/>
        </authorList>
    </citation>
    <scope>NUCLEOTIDE SEQUENCE [LARGE SCALE GENOMIC DNA]</scope>
    <source>
        <strain evidence="3">FRACA_ARgP5</strain>
    </source>
</reference>
<protein>
    <recommendedName>
        <fullName evidence="2">Phage FDXHR zinc binding domain-containing protein</fullName>
    </recommendedName>
</protein>
<dbReference type="InterPro" id="IPR058158">
    <property type="entry name" value="Phage_zn-bd_3"/>
</dbReference>
<keyword evidence="4" id="KW-1185">Reference proteome</keyword>
<dbReference type="AlphaFoldDB" id="A0A2I2KRY0"/>
<feature type="domain" description="Phage FDXHR zinc binding" evidence="2">
    <location>
        <begin position="22"/>
        <end position="68"/>
    </location>
</feature>
<dbReference type="RefSeq" id="WP_423748077.1">
    <property type="nucleotide sequence ID" value="NZ_FZMO01000167.1"/>
</dbReference>
<sequence>MRAGGGLIMAGRDIDYERPMLISCGGCDVRWTALTAAHCRACHATFAGTTSGFDAHRVNGRCEPPPRVGLREDRGYWLVDGERPPGRTLRASPAARAGASGGGQARSNNHDSHRPPSRPRAGVPRA</sequence>